<reference evidence="5" key="2">
    <citation type="submission" date="2015-02" db="UniProtKB">
        <authorList>
            <consortium name="EnsemblMetazoa"/>
        </authorList>
    </citation>
    <scope>IDENTIFICATION</scope>
</reference>
<name>T1J6C0_STRMM</name>
<feature type="transmembrane region" description="Helical" evidence="4">
    <location>
        <begin position="264"/>
        <end position="287"/>
    </location>
</feature>
<protein>
    <submittedName>
        <fullName evidence="5">Uncharacterized protein</fullName>
    </submittedName>
</protein>
<evidence type="ECO:0000313" key="5">
    <source>
        <dbReference type="EnsemblMetazoa" id="SMAR009189-PA"/>
    </source>
</evidence>
<comment type="similarity">
    <text evidence="3">Belongs to the scoloptoxin-05 family.</text>
</comment>
<dbReference type="InterPro" id="IPR050975">
    <property type="entry name" value="Sleep_regulator"/>
</dbReference>
<dbReference type="AlphaFoldDB" id="T1J6C0"/>
<accession>T1J6C0</accession>
<dbReference type="HOGENOM" id="CLU_878041_0_0_1"/>
<dbReference type="InterPro" id="IPR045860">
    <property type="entry name" value="Snake_toxin-like_sf"/>
</dbReference>
<dbReference type="Proteomes" id="UP000014500">
    <property type="component" value="Unassembled WGS sequence"/>
</dbReference>
<dbReference type="EnsemblMetazoa" id="SMAR009189-RA">
    <property type="protein sequence ID" value="SMAR009189-PA"/>
    <property type="gene ID" value="SMAR009189"/>
</dbReference>
<dbReference type="STRING" id="126957.T1J6C0"/>
<dbReference type="GO" id="GO:0032222">
    <property type="term" value="P:regulation of synaptic transmission, cholinergic"/>
    <property type="evidence" value="ECO:0007669"/>
    <property type="project" value="InterPro"/>
</dbReference>
<dbReference type="EMBL" id="JH431874">
    <property type="status" value="NOT_ANNOTATED_CDS"/>
    <property type="molecule type" value="Genomic_DNA"/>
</dbReference>
<dbReference type="PANTHER" id="PTHR33562:SF28">
    <property type="entry name" value="PROTEIN QUIVER"/>
    <property type="match status" value="1"/>
</dbReference>
<evidence type="ECO:0000256" key="4">
    <source>
        <dbReference type="SAM" id="Phobius"/>
    </source>
</evidence>
<dbReference type="InterPro" id="IPR031424">
    <property type="entry name" value="QVR-like"/>
</dbReference>
<evidence type="ECO:0000256" key="1">
    <source>
        <dbReference type="ARBA" id="ARBA00022729"/>
    </source>
</evidence>
<sequence length="317" mass="35166">MALLQDGAAPRWRCSKMALLQDGDNPRQSQWKQGPLTLPEMDGAPIAEEEEENAGLGLNPTTCLNLKSMYQGVLTSLDCLHQLKMKSALVGLILLCAFVQNGFSLECYECISDKNCKDSTKTCTVDNPACLKFDGTKDGKTAIIKRCVNSLLSKSVNKCGDNTFEGGTGTVCMCSTDLCNGADVLAQSKMVAVLLDLDLDLSGFVWICMDLYGFVWICMDLYGFVWICMDLYGFVWFVWICMDLYGFVWICMDLYQFWGICMDLYQFWGICVNLLDLCGFGGFIGFVEICKSQISRRTGFGRMISPSGTPGIPHGLR</sequence>
<organism evidence="5 6">
    <name type="scientific">Strigamia maritima</name>
    <name type="common">European centipede</name>
    <name type="synonym">Geophilus maritimus</name>
    <dbReference type="NCBI Taxonomy" id="126957"/>
    <lineage>
        <taxon>Eukaryota</taxon>
        <taxon>Metazoa</taxon>
        <taxon>Ecdysozoa</taxon>
        <taxon>Arthropoda</taxon>
        <taxon>Myriapoda</taxon>
        <taxon>Chilopoda</taxon>
        <taxon>Pleurostigmophora</taxon>
        <taxon>Geophilomorpha</taxon>
        <taxon>Linotaeniidae</taxon>
        <taxon>Strigamia</taxon>
    </lineage>
</organism>
<reference evidence="6" key="1">
    <citation type="submission" date="2011-05" db="EMBL/GenBank/DDBJ databases">
        <authorList>
            <person name="Richards S.R."/>
            <person name="Qu J."/>
            <person name="Jiang H."/>
            <person name="Jhangiani S.N."/>
            <person name="Agravi P."/>
            <person name="Goodspeed R."/>
            <person name="Gross S."/>
            <person name="Mandapat C."/>
            <person name="Jackson L."/>
            <person name="Mathew T."/>
            <person name="Pu L."/>
            <person name="Thornton R."/>
            <person name="Saada N."/>
            <person name="Wilczek-Boney K.B."/>
            <person name="Lee S."/>
            <person name="Kovar C."/>
            <person name="Wu Y."/>
            <person name="Scherer S.E."/>
            <person name="Worley K.C."/>
            <person name="Muzny D.M."/>
            <person name="Gibbs R."/>
        </authorList>
    </citation>
    <scope>NUCLEOTIDE SEQUENCE</scope>
    <source>
        <strain evidence="6">Brora</strain>
    </source>
</reference>
<keyword evidence="1" id="KW-0732">Signal</keyword>
<keyword evidence="2" id="KW-0325">Glycoprotein</keyword>
<evidence type="ECO:0000256" key="3">
    <source>
        <dbReference type="ARBA" id="ARBA00025739"/>
    </source>
</evidence>
<evidence type="ECO:0000313" key="6">
    <source>
        <dbReference type="Proteomes" id="UP000014500"/>
    </source>
</evidence>
<keyword evidence="4" id="KW-1133">Transmembrane helix</keyword>
<dbReference type="Pfam" id="PF17064">
    <property type="entry name" value="QVR"/>
    <property type="match status" value="1"/>
</dbReference>
<evidence type="ECO:0000256" key="2">
    <source>
        <dbReference type="ARBA" id="ARBA00023180"/>
    </source>
</evidence>
<dbReference type="PANTHER" id="PTHR33562">
    <property type="entry name" value="ATILLA, ISOFORM B-RELATED-RELATED"/>
    <property type="match status" value="1"/>
</dbReference>
<feature type="transmembrane region" description="Helical" evidence="4">
    <location>
        <begin position="204"/>
        <end position="227"/>
    </location>
</feature>
<dbReference type="Gene3D" id="2.10.60.10">
    <property type="entry name" value="CD59"/>
    <property type="match status" value="1"/>
</dbReference>
<dbReference type="InterPro" id="IPR018363">
    <property type="entry name" value="CD59_antigen_CS"/>
</dbReference>
<proteinExistence type="inferred from homology"/>
<keyword evidence="4" id="KW-0472">Membrane</keyword>
<keyword evidence="4" id="KW-0812">Transmembrane</keyword>
<feature type="transmembrane region" description="Helical" evidence="4">
    <location>
        <begin position="234"/>
        <end position="258"/>
    </location>
</feature>
<dbReference type="GO" id="GO:0030431">
    <property type="term" value="P:sleep"/>
    <property type="evidence" value="ECO:0007669"/>
    <property type="project" value="InterPro"/>
</dbReference>
<dbReference type="SUPFAM" id="SSF57302">
    <property type="entry name" value="Snake toxin-like"/>
    <property type="match status" value="1"/>
</dbReference>
<dbReference type="PROSITE" id="PS00983">
    <property type="entry name" value="LY6_UPAR"/>
    <property type="match status" value="1"/>
</dbReference>
<keyword evidence="6" id="KW-1185">Reference proteome</keyword>